<dbReference type="PANTHER" id="PTHR46033">
    <property type="entry name" value="PROTEIN MAIN-LIKE 2"/>
    <property type="match status" value="1"/>
</dbReference>
<name>A0AAD6WJ84_9ROSI</name>
<gene>
    <name evidence="2" type="ORF">NC653_004311</name>
</gene>
<dbReference type="InterPro" id="IPR044824">
    <property type="entry name" value="MAIN-like"/>
</dbReference>
<organism evidence="2 3">
    <name type="scientific">Populus alba x Populus x berolinensis</name>
    <dbReference type="NCBI Taxonomy" id="444605"/>
    <lineage>
        <taxon>Eukaryota</taxon>
        <taxon>Viridiplantae</taxon>
        <taxon>Streptophyta</taxon>
        <taxon>Embryophyta</taxon>
        <taxon>Tracheophyta</taxon>
        <taxon>Spermatophyta</taxon>
        <taxon>Magnoliopsida</taxon>
        <taxon>eudicotyledons</taxon>
        <taxon>Gunneridae</taxon>
        <taxon>Pentapetalae</taxon>
        <taxon>rosids</taxon>
        <taxon>fabids</taxon>
        <taxon>Malpighiales</taxon>
        <taxon>Salicaceae</taxon>
        <taxon>Saliceae</taxon>
        <taxon>Populus</taxon>
    </lineage>
</organism>
<accession>A0AAD6WJ84</accession>
<evidence type="ECO:0000313" key="3">
    <source>
        <dbReference type="Proteomes" id="UP001164929"/>
    </source>
</evidence>
<feature type="domain" description="Aminotransferase-like plant mobile" evidence="1">
    <location>
        <begin position="70"/>
        <end position="133"/>
    </location>
</feature>
<keyword evidence="3" id="KW-1185">Reference proteome</keyword>
<dbReference type="Pfam" id="PF10536">
    <property type="entry name" value="PMD"/>
    <property type="match status" value="1"/>
</dbReference>
<evidence type="ECO:0000259" key="1">
    <source>
        <dbReference type="Pfam" id="PF10536"/>
    </source>
</evidence>
<dbReference type="EMBL" id="JAQIZT010000001">
    <property type="protein sequence ID" value="KAJ7014978.1"/>
    <property type="molecule type" value="Genomic_DNA"/>
</dbReference>
<sequence length="134" mass="14698">MLSPTTTLVFPRGEAIITLEDIASLVWLPVLRGPVTKPLAGDSVKIEEETRKQYRKEMCRSKLKKARHGMILLLPSILSEGTKIALAPAVLASLYKNLRSLKEQAAASGSITVAGPLQIVQLWAFERFPLLGPH</sequence>
<dbReference type="AlphaFoldDB" id="A0AAD6WJ84"/>
<comment type="caution">
    <text evidence="2">The sequence shown here is derived from an EMBL/GenBank/DDBJ whole genome shotgun (WGS) entry which is preliminary data.</text>
</comment>
<protein>
    <recommendedName>
        <fullName evidence="1">Aminotransferase-like plant mobile domain-containing protein</fullName>
    </recommendedName>
</protein>
<evidence type="ECO:0000313" key="2">
    <source>
        <dbReference type="EMBL" id="KAJ7014978.1"/>
    </source>
</evidence>
<dbReference type="PANTHER" id="PTHR46033:SF80">
    <property type="entry name" value="PROTEIN MAIN-LIKE 2-LIKE"/>
    <property type="match status" value="1"/>
</dbReference>
<reference evidence="2 3" key="1">
    <citation type="journal article" date="2023" name="Mol. Ecol. Resour.">
        <title>Chromosome-level genome assembly of a triploid poplar Populus alba 'Berolinensis'.</title>
        <authorList>
            <person name="Chen S."/>
            <person name="Yu Y."/>
            <person name="Wang X."/>
            <person name="Wang S."/>
            <person name="Zhang T."/>
            <person name="Zhou Y."/>
            <person name="He R."/>
            <person name="Meng N."/>
            <person name="Wang Y."/>
            <person name="Liu W."/>
            <person name="Liu Z."/>
            <person name="Liu J."/>
            <person name="Guo Q."/>
            <person name="Huang H."/>
            <person name="Sederoff R.R."/>
            <person name="Wang G."/>
            <person name="Qu G."/>
            <person name="Chen S."/>
        </authorList>
    </citation>
    <scope>NUCLEOTIDE SEQUENCE [LARGE SCALE GENOMIC DNA]</scope>
    <source>
        <strain evidence="2">SC-2020</strain>
    </source>
</reference>
<dbReference type="Proteomes" id="UP001164929">
    <property type="component" value="Chromosome 1"/>
</dbReference>
<dbReference type="InterPro" id="IPR019557">
    <property type="entry name" value="AminoTfrase-like_pln_mobile"/>
</dbReference>
<proteinExistence type="predicted"/>
<dbReference type="GO" id="GO:0010073">
    <property type="term" value="P:meristem maintenance"/>
    <property type="evidence" value="ECO:0007669"/>
    <property type="project" value="InterPro"/>
</dbReference>